<dbReference type="InterPro" id="IPR050498">
    <property type="entry name" value="Ycf3"/>
</dbReference>
<dbReference type="Pfam" id="PF13432">
    <property type="entry name" value="TPR_16"/>
    <property type="match status" value="2"/>
</dbReference>
<dbReference type="SUPFAM" id="SSF48452">
    <property type="entry name" value="TPR-like"/>
    <property type="match status" value="4"/>
</dbReference>
<proteinExistence type="predicted"/>
<dbReference type="Proteomes" id="UP001165289">
    <property type="component" value="Unassembled WGS sequence"/>
</dbReference>
<dbReference type="SUPFAM" id="SSF81901">
    <property type="entry name" value="HCP-like"/>
    <property type="match status" value="1"/>
</dbReference>
<evidence type="ECO:0000256" key="1">
    <source>
        <dbReference type="ARBA" id="ARBA00022737"/>
    </source>
</evidence>
<organism evidence="5 6">
    <name type="scientific">Oopsacas minuta</name>
    <dbReference type="NCBI Taxonomy" id="111878"/>
    <lineage>
        <taxon>Eukaryota</taxon>
        <taxon>Metazoa</taxon>
        <taxon>Porifera</taxon>
        <taxon>Hexactinellida</taxon>
        <taxon>Hexasterophora</taxon>
        <taxon>Lyssacinosida</taxon>
        <taxon>Leucopsacidae</taxon>
        <taxon>Oopsacas</taxon>
    </lineage>
</organism>
<reference evidence="5 6" key="1">
    <citation type="journal article" date="2023" name="BMC Biol.">
        <title>The compact genome of the sponge Oopsacas minuta (Hexactinellida) is lacking key metazoan core genes.</title>
        <authorList>
            <person name="Santini S."/>
            <person name="Schenkelaars Q."/>
            <person name="Jourda C."/>
            <person name="Duchesne M."/>
            <person name="Belahbib H."/>
            <person name="Rocher C."/>
            <person name="Selva M."/>
            <person name="Riesgo A."/>
            <person name="Vervoort M."/>
            <person name="Leys S.P."/>
            <person name="Kodjabachian L."/>
            <person name="Le Bivic A."/>
            <person name="Borchiellini C."/>
            <person name="Claverie J.M."/>
            <person name="Renard E."/>
        </authorList>
    </citation>
    <scope>NUCLEOTIDE SEQUENCE [LARGE SCALE GENOMIC DNA]</scope>
    <source>
        <strain evidence="5">SPO-2</strain>
    </source>
</reference>
<dbReference type="PANTHER" id="PTHR44858">
    <property type="entry name" value="TETRATRICOPEPTIDE REPEAT PROTEIN 6"/>
    <property type="match status" value="1"/>
</dbReference>
<dbReference type="PROSITE" id="PS50005">
    <property type="entry name" value="TPR"/>
    <property type="match status" value="5"/>
</dbReference>
<keyword evidence="6" id="KW-1185">Reference proteome</keyword>
<name>A0AAV7K3P1_9METZ</name>
<feature type="repeat" description="TPR" evidence="3">
    <location>
        <begin position="992"/>
        <end position="1025"/>
    </location>
</feature>
<feature type="repeat" description="TPR" evidence="3">
    <location>
        <begin position="1506"/>
        <end position="1539"/>
    </location>
</feature>
<evidence type="ECO:0000313" key="6">
    <source>
        <dbReference type="Proteomes" id="UP001165289"/>
    </source>
</evidence>
<gene>
    <name evidence="5" type="ORF">LOD99_1608</name>
</gene>
<keyword evidence="2 3" id="KW-0802">TPR repeat</keyword>
<feature type="region of interest" description="Disordered" evidence="4">
    <location>
        <begin position="566"/>
        <end position="601"/>
    </location>
</feature>
<dbReference type="InterPro" id="IPR019734">
    <property type="entry name" value="TPR_rpt"/>
</dbReference>
<accession>A0AAV7K3P1</accession>
<protein>
    <submittedName>
        <fullName evidence="5">Uncharacterized protein</fullName>
    </submittedName>
</protein>
<evidence type="ECO:0000313" key="5">
    <source>
        <dbReference type="EMBL" id="KAI6655874.1"/>
    </source>
</evidence>
<sequence length="1658" mass="189002">MSQTHDIKPRATPKLAIVSSHMTTAPIQFSKRSKPVHLPKLRRQETPSSLRSDHLTTELNLDIPNVVLHTNSSHGLSDSLSPPQSQEHISSESYIQIPTTLHIPQSLWDPLTESQTPFDNLSAPELRVDEMILERSYSNFSSFESEDSFTNFKKSRQHSLFDSRRIVPSEQSLQTSTVSSPLIDVLNSSDTDKANTIEREPYQPSRLSISSQNKNILIHNLTSPGLHPTLSISVENLFADEGNILQKTHSEVHTIQPVLSSKSTQYFTRHTQSMPLAVRRFSTLDIRQPEDVKIEGTLNVKLLSSPDQSSSIIMEETETRCDVIVDEQPDHSLVVEDEIIPTLQEPLSSHSPDPSLNDNLPLLVQGMEIKLPDIKMHRPTRKLAPAYTAEDTSIHQFCLTSRTTPLSPSPLHTDEIPSKLVGMRYHRRPKFLYPLWLPSSPKYSMNRGQLRDTLYPFYSIPKSHTQHSQYYQEYFNDNYMFTTSRARLTVVDSSLDRAIKHEFSSMNDIPSASYKLASRHRRSSQPNLICSQNTECLLPKVDTAKLFDYINLQKIYVKQIKKNQVRTSRESRGSLDSSDTKLPLRRSSYEPRPKLSKQLTLDPQDKQLRHSFSSTFQFSASSNRSLRRLSILTEQGRSSSYEDLTEIVDSVPLVEDEEIPKLNKEIELIDRTIEDCQYDETQSALLLCKKGIILRLIGRLTEAYDCFTSALDLEPGYGEPLWYRAIISYVNSLNTPALRDLLTLLMLNPKHIQAYKLRGSLYSDIGLYTNAIQDFSSAISLDPDDTQALMLRSEIYEKNGDTTLAMEDLKRTAVLDKSNTLVLFKTVRYQISKTMYQSALDNVSVILHSDPRNIAALLLRGKCYFMLHACFESLKDYSAAIHYDPTSFLAFYHRACVLRKAEPWQAIRDLSTAIILDVDKVNTESILHRGIVYRSIKLFDEAFHDLSTYIKLQPNLAIGHTIIGLMYHKHRKDYHRAIYHLTLSIALDPINAKTYVCRGDAYFCLSELKSALLDYSRASHLSPDDTNYHILRGKVLLYMDKLSLAKNHLYYSRKLKPGDNYVKSHTGQSSILQLVVVENFLGRHEDALELLENSSRGIPSYDSYVLLGKTLIKLKNYQHALENLTIAKRLLAKSTDVEGKNRKIANILFLQGICAYSLGRNNKAIEMLTESLSCYPQSHETYYFRGLASIKSPHNKKGILDLNKSLALNNKFFQAYLARASYYFMEGRISKAILNCNEAIELESDSIRAYFYRGTLKYFLKSFPSAIQDLTRTISLDPNCYLAYYNRGLCYSSIGSYQEAINDYSTAQCLLESCKHTLSPDNIIEAKIVQNRGLMYFILRDYVNSLNDFKFVSMHLAIRDKLSKNLAIPLYQATGISLHRLGQVNQAVNYMNLMLELDITCIDAFIGRGTIYMDYMNRPGFQLSKNDFCRAIHLNPTCVVARINLAFLLQFEGKFAQAWRHLTNALESDPNNPCALEGKAIICLQMKDTFAATLDIDRAIKNKKTPQILNSAGIIYFYSRYPKQAMEFFIAATKLDPTYQLAFFNAGTLLLINKLYIECEQTFSKAILPEFKTDEHILINRSVARLLLNRKKDSLEDLKLAEDGNPNFSHIFLNKAHHYILSEDKQLAYDSYQQALNIGSNNSTIVEQAIETLLNSHL</sequence>
<evidence type="ECO:0000256" key="3">
    <source>
        <dbReference type="PROSITE-ProRule" id="PRU00339"/>
    </source>
</evidence>
<feature type="repeat" description="TPR" evidence="3">
    <location>
        <begin position="1247"/>
        <end position="1280"/>
    </location>
</feature>
<feature type="region of interest" description="Disordered" evidence="4">
    <location>
        <begin position="33"/>
        <end position="56"/>
    </location>
</feature>
<comment type="caution">
    <text evidence="5">The sequence shown here is derived from an EMBL/GenBank/DDBJ whole genome shotgun (WGS) entry which is preliminary data.</text>
</comment>
<dbReference type="InterPro" id="IPR011990">
    <property type="entry name" value="TPR-like_helical_dom_sf"/>
</dbReference>
<dbReference type="SMART" id="SM00028">
    <property type="entry name" value="TPR"/>
    <property type="match status" value="20"/>
</dbReference>
<dbReference type="PANTHER" id="PTHR44858:SF1">
    <property type="entry name" value="UDP-N-ACETYLGLUCOSAMINE--PEPTIDE N-ACETYLGLUCOSAMINYLTRANSFERASE SPINDLY-RELATED"/>
    <property type="match status" value="1"/>
</dbReference>
<evidence type="ECO:0000256" key="4">
    <source>
        <dbReference type="SAM" id="MobiDB-lite"/>
    </source>
</evidence>
<feature type="repeat" description="TPR" evidence="3">
    <location>
        <begin position="684"/>
        <end position="717"/>
    </location>
</feature>
<evidence type="ECO:0000256" key="2">
    <source>
        <dbReference type="ARBA" id="ARBA00022803"/>
    </source>
</evidence>
<feature type="repeat" description="TPR" evidence="3">
    <location>
        <begin position="752"/>
        <end position="785"/>
    </location>
</feature>
<dbReference type="Gene3D" id="1.25.40.10">
    <property type="entry name" value="Tetratricopeptide repeat domain"/>
    <property type="match status" value="8"/>
</dbReference>
<dbReference type="EMBL" id="JAKMXF010000166">
    <property type="protein sequence ID" value="KAI6655874.1"/>
    <property type="molecule type" value="Genomic_DNA"/>
</dbReference>
<dbReference type="PROSITE" id="PS50293">
    <property type="entry name" value="TPR_REGION"/>
    <property type="match status" value="1"/>
</dbReference>
<keyword evidence="1" id="KW-0677">Repeat</keyword>